<keyword evidence="6" id="KW-1185">Reference proteome</keyword>
<gene>
    <name evidence="5" type="ORF">R4Z09_13795</name>
</gene>
<dbReference type="InterPro" id="IPR051312">
    <property type="entry name" value="Diverse_Substr_Oxidored"/>
</dbReference>
<keyword evidence="1" id="KW-0285">Flavoprotein</keyword>
<dbReference type="InterPro" id="IPR005107">
    <property type="entry name" value="CO_DH_flav_C"/>
</dbReference>
<evidence type="ECO:0000313" key="6">
    <source>
        <dbReference type="Proteomes" id="UP001357223"/>
    </source>
</evidence>
<proteinExistence type="predicted"/>
<accession>A0ABZ2CPW8</accession>
<dbReference type="PANTHER" id="PTHR42659:SF2">
    <property type="entry name" value="XANTHINE DEHYDROGENASE SUBUNIT C-RELATED"/>
    <property type="match status" value="1"/>
</dbReference>
<dbReference type="Proteomes" id="UP001357223">
    <property type="component" value="Chromosome"/>
</dbReference>
<evidence type="ECO:0000256" key="1">
    <source>
        <dbReference type="ARBA" id="ARBA00022630"/>
    </source>
</evidence>
<keyword evidence="3" id="KW-0560">Oxidoreductase</keyword>
<dbReference type="SUPFAM" id="SSF56176">
    <property type="entry name" value="FAD-binding/transporter-associated domain-like"/>
    <property type="match status" value="1"/>
</dbReference>
<dbReference type="Gene3D" id="3.30.43.10">
    <property type="entry name" value="Uridine Diphospho-n-acetylenolpyruvylglucosamine Reductase, domain 2"/>
    <property type="match status" value="1"/>
</dbReference>
<dbReference type="RefSeq" id="WP_338452832.1">
    <property type="nucleotide sequence ID" value="NZ_CP137640.1"/>
</dbReference>
<sequence>MISFDFEYYLPASIKEAVQLFEDLHKKEKAPIYFSGGTEIITLGRLNMVKTGAVIDIKRIPECQMFNVQQESLTTGAAVTLTNIDEVNLFPLLSKTVSEIADRTARNKITAGGNICGQIFYREAVLPFLLTDSHMIIAGRRGTRTVLIHKVFNQKLILEPGEFLVQIKTDQNYLNQPFVSIKKRRQWNTGYPLLTVAALKINGAIRIAISGLTTYPFRAKEMEEILNKRGISMDQRIDQAIQTLQVPPLDDSEGSFPYRLFVLKNTLHDIFDQLEGEEEHDG</sequence>
<dbReference type="Gene3D" id="3.30.465.10">
    <property type="match status" value="1"/>
</dbReference>
<dbReference type="InterPro" id="IPR016169">
    <property type="entry name" value="FAD-bd_PCMH_sub2"/>
</dbReference>
<evidence type="ECO:0000313" key="5">
    <source>
        <dbReference type="EMBL" id="WVX83960.1"/>
    </source>
</evidence>
<dbReference type="EMBL" id="CP137640">
    <property type="protein sequence ID" value="WVX83960.1"/>
    <property type="molecule type" value="Genomic_DNA"/>
</dbReference>
<reference evidence="5 6" key="1">
    <citation type="submission" date="2023-10" db="EMBL/GenBank/DDBJ databases">
        <title>Niallia locisalis sp.nov. isolated from a salt pond sample.</title>
        <authorList>
            <person name="Li X.-J."/>
            <person name="Dong L."/>
        </authorList>
    </citation>
    <scope>NUCLEOTIDE SEQUENCE [LARGE SCALE GENOMIC DNA]</scope>
    <source>
        <strain evidence="5 6">DSM 29761</strain>
    </source>
</reference>
<dbReference type="Pfam" id="PF00941">
    <property type="entry name" value="FAD_binding_5"/>
    <property type="match status" value="1"/>
</dbReference>
<dbReference type="PROSITE" id="PS51387">
    <property type="entry name" value="FAD_PCMH"/>
    <property type="match status" value="1"/>
</dbReference>
<dbReference type="Gene3D" id="3.30.390.50">
    <property type="entry name" value="CO dehydrogenase flavoprotein, C-terminal domain"/>
    <property type="match status" value="1"/>
</dbReference>
<dbReference type="SUPFAM" id="SSF55447">
    <property type="entry name" value="CO dehydrogenase flavoprotein C-terminal domain-like"/>
    <property type="match status" value="1"/>
</dbReference>
<dbReference type="InterPro" id="IPR016166">
    <property type="entry name" value="FAD-bd_PCMH"/>
</dbReference>
<keyword evidence="2" id="KW-0274">FAD</keyword>
<dbReference type="InterPro" id="IPR036683">
    <property type="entry name" value="CO_DH_flav_C_dom_sf"/>
</dbReference>
<evidence type="ECO:0000256" key="2">
    <source>
        <dbReference type="ARBA" id="ARBA00022827"/>
    </source>
</evidence>
<name>A0ABZ2CPW8_9BACI</name>
<feature type="domain" description="FAD-binding PCMH-type" evidence="4">
    <location>
        <begin position="1"/>
        <end position="174"/>
    </location>
</feature>
<dbReference type="PANTHER" id="PTHR42659">
    <property type="entry name" value="XANTHINE DEHYDROGENASE SUBUNIT C-RELATED"/>
    <property type="match status" value="1"/>
</dbReference>
<protein>
    <submittedName>
        <fullName evidence="5">FAD binding domain-containing protein</fullName>
    </submittedName>
</protein>
<organism evidence="5 6">
    <name type="scientific">Niallia oryzisoli</name>
    <dbReference type="NCBI Taxonomy" id="1737571"/>
    <lineage>
        <taxon>Bacteria</taxon>
        <taxon>Bacillati</taxon>
        <taxon>Bacillota</taxon>
        <taxon>Bacilli</taxon>
        <taxon>Bacillales</taxon>
        <taxon>Bacillaceae</taxon>
        <taxon>Niallia</taxon>
    </lineage>
</organism>
<evidence type="ECO:0000256" key="3">
    <source>
        <dbReference type="ARBA" id="ARBA00023002"/>
    </source>
</evidence>
<dbReference type="SMART" id="SM01092">
    <property type="entry name" value="CO_deh_flav_C"/>
    <property type="match status" value="1"/>
</dbReference>
<dbReference type="InterPro" id="IPR036318">
    <property type="entry name" value="FAD-bd_PCMH-like_sf"/>
</dbReference>
<dbReference type="InterPro" id="IPR016167">
    <property type="entry name" value="FAD-bd_PCMH_sub1"/>
</dbReference>
<evidence type="ECO:0000259" key="4">
    <source>
        <dbReference type="PROSITE" id="PS51387"/>
    </source>
</evidence>
<dbReference type="InterPro" id="IPR002346">
    <property type="entry name" value="Mopterin_DH_FAD-bd"/>
</dbReference>